<feature type="domain" description="Polymerase/histidinol phosphatase N-terminal" evidence="16">
    <location>
        <begin position="349"/>
        <end position="416"/>
    </location>
</feature>
<evidence type="ECO:0000256" key="3">
    <source>
        <dbReference type="ARBA" id="ARBA00022490"/>
    </source>
</evidence>
<evidence type="ECO:0000256" key="7">
    <source>
        <dbReference type="ARBA" id="ARBA00022722"/>
    </source>
</evidence>
<dbReference type="CDD" id="cd06127">
    <property type="entry name" value="DEDDh"/>
    <property type="match status" value="1"/>
</dbReference>
<evidence type="ECO:0000256" key="5">
    <source>
        <dbReference type="ARBA" id="ARBA00022695"/>
    </source>
</evidence>
<dbReference type="CDD" id="cd04484">
    <property type="entry name" value="polC_OBF"/>
    <property type="match status" value="1"/>
</dbReference>
<dbReference type="InterPro" id="IPR029460">
    <property type="entry name" value="DNAPol_HHH"/>
</dbReference>
<proteinExistence type="inferred from homology"/>
<dbReference type="Pfam" id="PF07733">
    <property type="entry name" value="DNA_pol3_alpha"/>
    <property type="match status" value="2"/>
</dbReference>
<dbReference type="InterPro" id="IPR013520">
    <property type="entry name" value="Ribonucl_H"/>
</dbReference>
<dbReference type="Pfam" id="PF11490">
    <property type="entry name" value="DNA_pol3_a_NII"/>
    <property type="match status" value="1"/>
</dbReference>
<feature type="compositionally biased region" description="Basic and acidic residues" evidence="14">
    <location>
        <begin position="200"/>
        <end position="225"/>
    </location>
</feature>
<dbReference type="SUPFAM" id="SSF53098">
    <property type="entry name" value="Ribonuclease H-like"/>
    <property type="match status" value="1"/>
</dbReference>
<dbReference type="InterPro" id="IPR012340">
    <property type="entry name" value="NA-bd_OB-fold"/>
</dbReference>
<keyword evidence="5 13" id="KW-0548">Nucleotidyltransferase</keyword>
<comment type="function">
    <text evidence="11">DNA polymerase III is a complex, multichain enzyme responsible for most of the replicative synthesis in bacteria. This DNA polymerase also exhibits 3' to 5' exonuclease activity. The alpha chain is the DNA polymerase.</text>
</comment>
<dbReference type="EC" id="2.7.7.7" evidence="13"/>
<dbReference type="InterPro" id="IPR006054">
    <property type="entry name" value="DnaQ"/>
</dbReference>
<keyword evidence="6 13" id="KW-0235">DNA replication</keyword>
<dbReference type="PANTHER" id="PTHR32294:SF5">
    <property type="entry name" value="DNA POLYMERASE III POLC-TYPE"/>
    <property type="match status" value="1"/>
</dbReference>
<comment type="subcellular location">
    <subcellularLocation>
        <location evidence="2 13">Cytoplasm</location>
    </subcellularLocation>
</comment>
<dbReference type="InterPro" id="IPR012337">
    <property type="entry name" value="RNaseH-like_sf"/>
</dbReference>
<feature type="domain" description="Exonuclease" evidence="15">
    <location>
        <begin position="433"/>
        <end position="598"/>
    </location>
</feature>
<keyword evidence="9 13" id="KW-0269">Exonuclease</keyword>
<evidence type="ECO:0000256" key="6">
    <source>
        <dbReference type="ARBA" id="ARBA00022705"/>
    </source>
</evidence>
<evidence type="ECO:0000256" key="11">
    <source>
        <dbReference type="ARBA" id="ARBA00025611"/>
    </source>
</evidence>
<dbReference type="InterPro" id="IPR006308">
    <property type="entry name" value="Pol_III_a_PolC-type_gram_pos"/>
</dbReference>
<dbReference type="InterPro" id="IPR044923">
    <property type="entry name" value="PolC_middle_finger_sf"/>
</dbReference>
<dbReference type="Gene3D" id="2.40.50.140">
    <property type="entry name" value="Nucleic acid-binding proteins"/>
    <property type="match status" value="1"/>
</dbReference>
<evidence type="ECO:0000259" key="15">
    <source>
        <dbReference type="SMART" id="SM00479"/>
    </source>
</evidence>
<keyword evidence="18" id="KW-1185">Reference proteome</keyword>
<evidence type="ECO:0000256" key="2">
    <source>
        <dbReference type="ARBA" id="ARBA00004496"/>
    </source>
</evidence>
<keyword evidence="7 13" id="KW-0540">Nuclease</keyword>
<reference evidence="17 18" key="1">
    <citation type="submission" date="2023-07" db="EMBL/GenBank/DDBJ databases">
        <title>Genomic Encyclopedia of Type Strains, Phase IV (KMG-IV): sequencing the most valuable type-strain genomes for metagenomic binning, comparative biology and taxonomic classification.</title>
        <authorList>
            <person name="Goeker M."/>
        </authorList>
    </citation>
    <scope>NUCLEOTIDE SEQUENCE [LARGE SCALE GENOMIC DNA]</scope>
    <source>
        <strain evidence="17 18">DSM 20694</strain>
    </source>
</reference>
<dbReference type="InterPro" id="IPR011708">
    <property type="entry name" value="DNA_pol3_alpha_NTPase_dom"/>
</dbReference>
<dbReference type="NCBIfam" id="TIGR01405">
    <property type="entry name" value="polC_Gram_pos"/>
    <property type="match status" value="1"/>
</dbReference>
<keyword evidence="4 13" id="KW-0808">Transferase</keyword>
<dbReference type="Pfam" id="PF00929">
    <property type="entry name" value="RNase_T"/>
    <property type="match status" value="1"/>
</dbReference>
<dbReference type="SUPFAM" id="SSF50249">
    <property type="entry name" value="Nucleic acid-binding proteins"/>
    <property type="match status" value="1"/>
</dbReference>
<dbReference type="Gene3D" id="3.30.420.10">
    <property type="entry name" value="Ribonuclease H-like superfamily/Ribonuclease H"/>
    <property type="match status" value="1"/>
</dbReference>
<keyword evidence="10 13" id="KW-0239">DNA-directed DNA polymerase</keyword>
<dbReference type="InterPro" id="IPR004365">
    <property type="entry name" value="NA-bd_OB_tRNA"/>
</dbReference>
<dbReference type="Gene3D" id="1.10.150.700">
    <property type="entry name" value="PolC, middle finger domain"/>
    <property type="match status" value="2"/>
</dbReference>
<dbReference type="InterPro" id="IPR036397">
    <property type="entry name" value="RNaseH_sf"/>
</dbReference>
<dbReference type="SMART" id="SM00481">
    <property type="entry name" value="POLIIIAc"/>
    <property type="match status" value="1"/>
</dbReference>
<dbReference type="Gene3D" id="3.20.20.140">
    <property type="entry name" value="Metal-dependent hydrolases"/>
    <property type="match status" value="2"/>
</dbReference>
<dbReference type="InterPro" id="IPR004805">
    <property type="entry name" value="DnaE2/DnaE/PolC"/>
</dbReference>
<evidence type="ECO:0000256" key="1">
    <source>
        <dbReference type="ARBA" id="ARBA00003452"/>
    </source>
</evidence>
<dbReference type="GO" id="GO:0003887">
    <property type="term" value="F:DNA-directed DNA polymerase activity"/>
    <property type="evidence" value="ECO:0007669"/>
    <property type="project" value="UniProtKB-EC"/>
</dbReference>
<dbReference type="Pfam" id="PF14579">
    <property type="entry name" value="HHH_6"/>
    <property type="match status" value="1"/>
</dbReference>
<protein>
    <recommendedName>
        <fullName evidence="13">DNA polymerase III PolC-type</fullName>
        <shortName evidence="13">PolIII</shortName>
        <ecNumber evidence="13">2.7.7.7</ecNumber>
    </recommendedName>
</protein>
<dbReference type="PANTHER" id="PTHR32294">
    <property type="entry name" value="DNA POLYMERASE III SUBUNIT ALPHA"/>
    <property type="match status" value="1"/>
</dbReference>
<keyword evidence="3 13" id="KW-0963">Cytoplasm</keyword>
<evidence type="ECO:0000256" key="9">
    <source>
        <dbReference type="ARBA" id="ARBA00022839"/>
    </source>
</evidence>
<dbReference type="Gene3D" id="3.30.1900.20">
    <property type="match status" value="2"/>
</dbReference>
<evidence type="ECO:0000256" key="8">
    <source>
        <dbReference type="ARBA" id="ARBA00022801"/>
    </source>
</evidence>
<dbReference type="Pfam" id="PF17657">
    <property type="entry name" value="DNA_pol3_finger"/>
    <property type="match status" value="1"/>
</dbReference>
<comment type="caution">
    <text evidence="17">The sequence shown here is derived from an EMBL/GenBank/DDBJ whole genome shotgun (WGS) entry which is preliminary data.</text>
</comment>
<comment type="catalytic activity">
    <reaction evidence="12 13">
        <text>DNA(n) + a 2'-deoxyribonucleoside 5'-triphosphate = DNA(n+1) + diphosphate</text>
        <dbReference type="Rhea" id="RHEA:22508"/>
        <dbReference type="Rhea" id="RHEA-COMP:17339"/>
        <dbReference type="Rhea" id="RHEA-COMP:17340"/>
        <dbReference type="ChEBI" id="CHEBI:33019"/>
        <dbReference type="ChEBI" id="CHEBI:61560"/>
        <dbReference type="ChEBI" id="CHEBI:173112"/>
        <dbReference type="EC" id="2.7.7.7"/>
    </reaction>
</comment>
<name>A0ABT9URM1_9FIRM</name>
<dbReference type="InterPro" id="IPR024754">
    <property type="entry name" value="DNA_PolC-like_N_II"/>
</dbReference>
<evidence type="ECO:0000256" key="12">
    <source>
        <dbReference type="ARBA" id="ARBA00049244"/>
    </source>
</evidence>
<evidence type="ECO:0000313" key="18">
    <source>
        <dbReference type="Proteomes" id="UP001228504"/>
    </source>
</evidence>
<dbReference type="RefSeq" id="WP_307483710.1">
    <property type="nucleotide sequence ID" value="NZ_JAUSUF010000002.1"/>
</dbReference>
<evidence type="ECO:0000256" key="14">
    <source>
        <dbReference type="SAM" id="MobiDB-lite"/>
    </source>
</evidence>
<evidence type="ECO:0000313" key="17">
    <source>
        <dbReference type="EMBL" id="MDQ0148948.1"/>
    </source>
</evidence>
<organism evidence="17 18">
    <name type="scientific">Eubacterium multiforme</name>
    <dbReference type="NCBI Taxonomy" id="83339"/>
    <lineage>
        <taxon>Bacteria</taxon>
        <taxon>Bacillati</taxon>
        <taxon>Bacillota</taxon>
        <taxon>Clostridia</taxon>
        <taxon>Eubacteriales</taxon>
        <taxon>Eubacteriaceae</taxon>
        <taxon>Eubacterium</taxon>
    </lineage>
</organism>
<dbReference type="Gene3D" id="1.10.150.870">
    <property type="match status" value="1"/>
</dbReference>
<dbReference type="InterPro" id="IPR004013">
    <property type="entry name" value="PHP_dom"/>
</dbReference>
<dbReference type="EMBL" id="JAUSUF010000002">
    <property type="protein sequence ID" value="MDQ0148948.1"/>
    <property type="molecule type" value="Genomic_DNA"/>
</dbReference>
<dbReference type="Pfam" id="PF02811">
    <property type="entry name" value="PHP"/>
    <property type="match status" value="2"/>
</dbReference>
<evidence type="ECO:0000256" key="4">
    <source>
        <dbReference type="ARBA" id="ARBA00022679"/>
    </source>
</evidence>
<dbReference type="NCBIfam" id="NF001688">
    <property type="entry name" value="PRK00448.1"/>
    <property type="match status" value="1"/>
</dbReference>
<accession>A0ABT9URM1</accession>
<evidence type="ECO:0000259" key="16">
    <source>
        <dbReference type="SMART" id="SM00481"/>
    </source>
</evidence>
<comment type="function">
    <text evidence="1 13">Required for replicative DNA synthesis. This DNA polymerase also exhibits 3' to 5' exonuclease activity.</text>
</comment>
<dbReference type="Proteomes" id="UP001228504">
    <property type="component" value="Unassembled WGS sequence"/>
</dbReference>
<gene>
    <name evidence="13" type="primary">polC</name>
    <name evidence="17" type="ORF">J2S18_000878</name>
</gene>
<dbReference type="CDD" id="cd07435">
    <property type="entry name" value="PHP_PolIIIA_POLC"/>
    <property type="match status" value="1"/>
</dbReference>
<comment type="similarity">
    <text evidence="13">Belongs to the DNA polymerase type-C family. PolC subfamily.</text>
</comment>
<evidence type="ECO:0000256" key="10">
    <source>
        <dbReference type="ARBA" id="ARBA00022932"/>
    </source>
</evidence>
<sequence length="1447" mass="164356">MSEEFIKRLNKEINKKENLEDKEIKLNRFQFYKKSNVLKVILKCKESLTESEEEFLKKLIVKNLGMNINVELLVYKDVEGASIKDILEKYWSDVVLNIVKKNPLSKNVLYSKHKDIDKDVIIIRYGSEAIVKHLKNKDIERKVSARIHDIFGVHVRIELKYDSLLEDNNYEENKAKENKKIVEDVLQGKIVQMNSSSSEGNKEKKEKREAPKKNKNEGYQKYKREPKGENTILGRNISQEAMKICDIDETSGYVAIIGEVFKTEIIETRTGKTILTFFITDYTSSITVKCFLKEKDKDEVLENVKKGLYCKVRGEAIYDTYAREVVIMGRDIVKMKKIERMDGSLEKRVELHLHTNMSTMDGMTSASRLIERAAKWGHEAIAITDHGVVQSFPDAQSASKKFGIKVLYGVEGYLVDDGIPIALHENGETLDHSYVVFDLETTGFSPKNDKIIEIGAVKIENGKIIDRFSEFVNPKRNIPYKITELTGISDDMVKNSDDIETLLPKFLEFSKGSVLVAHNAAFDTGFIKGNCRRLGLDFDFTILDTVPLARFLYPELKKVKLNIVAKHLGISLENHHRAVDDAKATCDILLKCFEKLKEEKEIYDLKSLNEEFLSHVDIKRQPTFHIIILAKTQKGLKNLYKLVSEAHLENFFKSARTKKSRLQEMREGLIIGSACEAGELYRAILDGRSDEEVIKVAEFYDYLEIQPIANNNFLIKKGNVEDEDELREINRKIYNIGKKLNKPVVATGDVHFLEPEDEAFRKIIMAGKGFKDADDQPPLYLKTTDEMLKEFSYLGEEEAREVVIINPNKIASEIENIKPIPDETFPPKIEGAEDEIRNMVKTKVHSIYGEKLPDVIQKRLDKELNSIINNGYAVLYLIAQKLVAKSLKDGYLVGSRGSVGSSFVATMSDITEVNGLPPHYVCPKCKNSEFFLDGSVSSGADLPNKKCPKCGTEYKRDGHDIPFETFLGFEGDKEPDIDLNFSGEYQGVVHKYCEVLFGKGYVFKAGTIGTVAEKTAYGYVRKYLDERDIRTSSAEIERLTIGCTGIKRTSGQHPGGIMVVPSDNEIYNFTPIQHPADDNDTDIITTHFDYHSISGRLLKLDILGHDDPTVLRMLQDLTGLDPKTIPLNDEKVISLFTKPDALGVTKEELECEVGSYGLPEFGTKFVRQMLVDTKPKSFADLVRISGLSHGTDVWLNNAQYFIKEGYTTLKDCIATRDDIMVYLMHRGLPPKMAFTIMEKVRKGKGLSEEHEKLMKEHNVPDWYIESCKRIKYMFPKGHAVAYVMMAVRIAYYKVYYPEAYYATYFTVRADDFDADLICKGEGAVYEKLHELYDLGNGITTKEKGMITSLEMAFEMYKRGFKFLKVDLYKSEATKFIIEEDGLRPPINALQGVGDNAAKAIVEARAFGEFISKEDLRLRAKITKTAVETLGNHGCLEGLPETNQLSLF</sequence>
<feature type="region of interest" description="Disordered" evidence="14">
    <location>
        <begin position="193"/>
        <end position="225"/>
    </location>
</feature>
<dbReference type="InterPro" id="IPR003141">
    <property type="entry name" value="Pol/His_phosphatase_N"/>
</dbReference>
<keyword evidence="8 13" id="KW-0378">Hydrolase</keyword>
<dbReference type="HAMAP" id="MF_00356">
    <property type="entry name" value="DNApol_PolC"/>
    <property type="match status" value="1"/>
</dbReference>
<dbReference type="Pfam" id="PF01336">
    <property type="entry name" value="tRNA_anti-codon"/>
    <property type="match status" value="1"/>
</dbReference>
<dbReference type="NCBIfam" id="TIGR00573">
    <property type="entry name" value="dnaq"/>
    <property type="match status" value="1"/>
</dbReference>
<dbReference type="InterPro" id="IPR040982">
    <property type="entry name" value="DNA_pol3_finger"/>
</dbReference>
<dbReference type="SMART" id="SM00479">
    <property type="entry name" value="EXOIII"/>
    <property type="match status" value="1"/>
</dbReference>
<evidence type="ECO:0000256" key="13">
    <source>
        <dbReference type="HAMAP-Rule" id="MF_00356"/>
    </source>
</evidence>